<sequence>MAVSDIHTLTTFHALVPSKTLADQVQRADFSLLVTSGPRTATVRFKTPSHPTSAPTMMIRHWAPTILDGYAYHGRPQKPRRLISARFLVFWRIRTKILADIRRPATLPRSRTNTFLAQASLFYGMPAHFPCPICNDESTQQKTSICPSFGDDDNCHD</sequence>
<organism evidence="1 2">
    <name type="scientific">Phaeosphaeria nodorum (strain SN15 / ATCC MYA-4574 / FGSC 10173)</name>
    <name type="common">Glume blotch fungus</name>
    <name type="synonym">Parastagonospora nodorum</name>
    <dbReference type="NCBI Taxonomy" id="321614"/>
    <lineage>
        <taxon>Eukaryota</taxon>
        <taxon>Fungi</taxon>
        <taxon>Dikarya</taxon>
        <taxon>Ascomycota</taxon>
        <taxon>Pezizomycotina</taxon>
        <taxon>Dothideomycetes</taxon>
        <taxon>Pleosporomycetidae</taxon>
        <taxon>Pleosporales</taxon>
        <taxon>Pleosporineae</taxon>
        <taxon>Phaeosphaeriaceae</taxon>
        <taxon>Parastagonospora</taxon>
    </lineage>
</organism>
<dbReference type="VEuPathDB" id="FungiDB:JI435_413310"/>
<accession>Q0U1B2</accession>
<dbReference type="InParanoid" id="Q0U1B2"/>
<dbReference type="Proteomes" id="UP000001055">
    <property type="component" value="Unassembled WGS sequence"/>
</dbReference>
<dbReference type="RefSeq" id="XP_001804488.1">
    <property type="nucleotide sequence ID" value="XM_001804436.1"/>
</dbReference>
<proteinExistence type="predicted"/>
<dbReference type="AlphaFoldDB" id="Q0U1B2"/>
<evidence type="ECO:0000313" key="2">
    <source>
        <dbReference type="Proteomes" id="UP000001055"/>
    </source>
</evidence>
<dbReference type="GeneID" id="5981412"/>
<reference evidence="2" key="1">
    <citation type="journal article" date="2007" name="Plant Cell">
        <title>Dothideomycete-plant interactions illuminated by genome sequencing and EST analysis of the wheat pathogen Stagonospora nodorum.</title>
        <authorList>
            <person name="Hane J.K."/>
            <person name="Lowe R.G."/>
            <person name="Solomon P.S."/>
            <person name="Tan K.C."/>
            <person name="Schoch C.L."/>
            <person name="Spatafora J.W."/>
            <person name="Crous P.W."/>
            <person name="Kodira C."/>
            <person name="Birren B.W."/>
            <person name="Galagan J.E."/>
            <person name="Torriani S.F."/>
            <person name="McDonald B.A."/>
            <person name="Oliver R.P."/>
        </authorList>
    </citation>
    <scope>NUCLEOTIDE SEQUENCE [LARGE SCALE GENOMIC DNA]</scope>
    <source>
        <strain evidence="2">SN15 / ATCC MYA-4574 / FGSC 10173</strain>
    </source>
</reference>
<dbReference type="HOGENOM" id="CLU_1678557_0_0_1"/>
<dbReference type="KEGG" id="pno:SNOG_14295"/>
<evidence type="ECO:0000313" key="1">
    <source>
        <dbReference type="EMBL" id="EAT78166.1"/>
    </source>
</evidence>
<gene>
    <name evidence="1" type="ORF">SNOG_14295</name>
</gene>
<dbReference type="EMBL" id="CH445355">
    <property type="protein sequence ID" value="EAT78166.1"/>
    <property type="molecule type" value="Genomic_DNA"/>
</dbReference>
<name>Q0U1B2_PHANO</name>
<protein>
    <submittedName>
        <fullName evidence="1">Uncharacterized protein</fullName>
    </submittedName>
</protein>